<dbReference type="GO" id="GO:0008422">
    <property type="term" value="F:beta-glucosidase activity"/>
    <property type="evidence" value="ECO:0007669"/>
    <property type="project" value="UniProtKB-ARBA"/>
</dbReference>
<dbReference type="InterPro" id="IPR036881">
    <property type="entry name" value="Glyco_hydro_3_C_sf"/>
</dbReference>
<dbReference type="PANTHER" id="PTHR42721">
    <property type="entry name" value="SUGAR HYDROLASE-RELATED"/>
    <property type="match status" value="1"/>
</dbReference>
<dbReference type="SUPFAM" id="SSF49899">
    <property type="entry name" value="Concanavalin A-like lectins/glucanases"/>
    <property type="match status" value="1"/>
</dbReference>
<dbReference type="Proteomes" id="UP000824208">
    <property type="component" value="Unassembled WGS sequence"/>
</dbReference>
<protein>
    <submittedName>
        <fullName evidence="7">Glycoside hydrolase family 3 C-terminal domain-containing protein</fullName>
    </submittedName>
</protein>
<dbReference type="InterPro" id="IPR036962">
    <property type="entry name" value="Glyco_hydro_3_N_sf"/>
</dbReference>
<dbReference type="InterPro" id="IPR001764">
    <property type="entry name" value="Glyco_hydro_3_N"/>
</dbReference>
<comment type="caution">
    <text evidence="7">The sequence shown here is derived from an EMBL/GenBank/DDBJ whole genome shotgun (WGS) entry which is preliminary data.</text>
</comment>
<dbReference type="Pfam" id="PF00933">
    <property type="entry name" value="Glyco_hydro_3"/>
    <property type="match status" value="1"/>
</dbReference>
<dbReference type="GO" id="GO:0045493">
    <property type="term" value="P:xylan catabolic process"/>
    <property type="evidence" value="ECO:0007669"/>
    <property type="project" value="InterPro"/>
</dbReference>
<dbReference type="SUPFAM" id="SSF51445">
    <property type="entry name" value="(Trans)glycosidases"/>
    <property type="match status" value="1"/>
</dbReference>
<evidence type="ECO:0000259" key="5">
    <source>
        <dbReference type="SMART" id="SM00635"/>
    </source>
</evidence>
<proteinExistence type="inferred from homology"/>
<dbReference type="GO" id="GO:0046556">
    <property type="term" value="F:alpha-L-arabinofuranosidase activity"/>
    <property type="evidence" value="ECO:0007669"/>
    <property type="project" value="TreeGrafter"/>
</dbReference>
<reference evidence="7" key="2">
    <citation type="submission" date="2021-04" db="EMBL/GenBank/DDBJ databases">
        <authorList>
            <person name="Gilroy R."/>
        </authorList>
    </citation>
    <scope>NUCLEOTIDE SEQUENCE</scope>
    <source>
        <strain evidence="7">CHK189-11263</strain>
    </source>
</reference>
<evidence type="ECO:0000313" key="7">
    <source>
        <dbReference type="EMBL" id="HJB56808.1"/>
    </source>
</evidence>
<evidence type="ECO:0000256" key="3">
    <source>
        <dbReference type="ARBA" id="ARBA00022801"/>
    </source>
</evidence>
<reference evidence="7" key="1">
    <citation type="journal article" date="2021" name="PeerJ">
        <title>Extensive microbial diversity within the chicken gut microbiome revealed by metagenomics and culture.</title>
        <authorList>
            <person name="Gilroy R."/>
            <person name="Ravi A."/>
            <person name="Getino M."/>
            <person name="Pursley I."/>
            <person name="Horton D.L."/>
            <person name="Alikhan N.F."/>
            <person name="Baker D."/>
            <person name="Gharbi K."/>
            <person name="Hall N."/>
            <person name="Watson M."/>
            <person name="Adriaenssens E.M."/>
            <person name="Foster-Nyarko E."/>
            <person name="Jarju S."/>
            <person name="Secka A."/>
            <person name="Antonio M."/>
            <person name="Oren A."/>
            <person name="Chaudhuri R.R."/>
            <person name="La Ragione R."/>
            <person name="Hildebrand F."/>
            <person name="Pallen M.J."/>
        </authorList>
    </citation>
    <scope>NUCLEOTIDE SEQUENCE</scope>
    <source>
        <strain evidence="7">CHK189-11263</strain>
    </source>
</reference>
<organism evidence="7 8">
    <name type="scientific">Candidatus Flavonifractor intestinipullorum</name>
    <dbReference type="NCBI Taxonomy" id="2838587"/>
    <lineage>
        <taxon>Bacteria</taxon>
        <taxon>Bacillati</taxon>
        <taxon>Bacillota</taxon>
        <taxon>Clostridia</taxon>
        <taxon>Eubacteriales</taxon>
        <taxon>Oscillospiraceae</taxon>
        <taxon>Flavonifractor</taxon>
    </lineage>
</organism>
<dbReference type="Gene3D" id="3.40.50.1700">
    <property type="entry name" value="Glycoside hydrolase family 3 C-terminal domain"/>
    <property type="match status" value="2"/>
</dbReference>
<dbReference type="SUPFAM" id="SSF52279">
    <property type="entry name" value="Beta-D-glucan exohydrolase, C-terminal domain"/>
    <property type="match status" value="1"/>
</dbReference>
<dbReference type="SMART" id="SM01217">
    <property type="entry name" value="Fn3_like"/>
    <property type="match status" value="1"/>
</dbReference>
<name>A0A9D2MBW8_9FIRM</name>
<evidence type="ECO:0000256" key="4">
    <source>
        <dbReference type="SAM" id="SignalP"/>
    </source>
</evidence>
<comment type="similarity">
    <text evidence="1">Belongs to the glycosyl hydrolase 3 family.</text>
</comment>
<dbReference type="Gene3D" id="3.20.20.300">
    <property type="entry name" value="Glycoside hydrolase, family 3, N-terminal domain"/>
    <property type="match status" value="1"/>
</dbReference>
<feature type="signal peptide" evidence="4">
    <location>
        <begin position="1"/>
        <end position="27"/>
    </location>
</feature>
<keyword evidence="3 7" id="KW-0378">Hydrolase</keyword>
<feature type="domain" description="Fibronectin type III-like" evidence="6">
    <location>
        <begin position="828"/>
        <end position="900"/>
    </location>
</feature>
<evidence type="ECO:0000256" key="1">
    <source>
        <dbReference type="ARBA" id="ARBA00005336"/>
    </source>
</evidence>
<dbReference type="InterPro" id="IPR013320">
    <property type="entry name" value="ConA-like_dom_sf"/>
</dbReference>
<dbReference type="InterPro" id="IPR008964">
    <property type="entry name" value="Invasin/intimin_cell_adhesion"/>
</dbReference>
<evidence type="ECO:0000313" key="8">
    <source>
        <dbReference type="Proteomes" id="UP000824208"/>
    </source>
</evidence>
<dbReference type="SMART" id="SM00635">
    <property type="entry name" value="BID_2"/>
    <property type="match status" value="2"/>
</dbReference>
<dbReference type="Pfam" id="PF01915">
    <property type="entry name" value="Glyco_hydro_3_C"/>
    <property type="match status" value="1"/>
</dbReference>
<dbReference type="FunFam" id="2.60.40.10:FF:000495">
    <property type="entry name" value="Periplasmic beta-glucosidase"/>
    <property type="match status" value="1"/>
</dbReference>
<evidence type="ECO:0000259" key="6">
    <source>
        <dbReference type="SMART" id="SM01217"/>
    </source>
</evidence>
<dbReference type="EMBL" id="DWYC01000048">
    <property type="protein sequence ID" value="HJB56808.1"/>
    <property type="molecule type" value="Genomic_DNA"/>
</dbReference>
<feature type="non-terminal residue" evidence="7">
    <location>
        <position position="1382"/>
    </location>
</feature>
<sequence length="1382" mass="150580">MRSCKKIAAFILALVMICGMIPFGVLAAQPSEQTEPQYPFLDTSLSFEERAADLVSRLTVEEKINLLSSRRAEGVVGIPRLGIEAWSWGGEAAHGLSWMNSGTPVSSFPTGLAMSSSWNPDLITEVGSAIADEARGLRKLIQETNNPDLAQLSGGALSFWAPTINLARDPRWGRSDDNYGEDPYLTAQTAGGFVNGMQGDDEKYLKTVPALKHFLANNSEWDRLFGNSVIDERSLREYYAKSFQELVENTGISQVMTAYNRVNGIPMAAHTDIVDTMLRKTWGFDGLVTTDCGAIGFMVNNHKWVPEGWDHSVDGAEAIALSMQAGTDVNCGTYYVTYGMEALERGLITEQDLDRALLRAFTERMKTGEFDPDEMVAYTQLDESELESDEHVQLTEDMAEETVVLLKNEPVADQGRLLPIDAEKVSKIAVVSEMADVIELGGYSEYSQTQTTTPIDGLTERVKELNPGAEVKLYTPKQGTATSPYLFNIDYFELKMKDGSTKKFTAADAELVNCVEEAAGNIGLIQPVGAYAKFTGQNIDLSEVESITVRACCHPQAMGGVIEAQYGTPNFEPDGNALACVEVGNTGGWGDPYWQNFEMKLNVGDAQMPQDGNLYFVFKSNGENMLSEADLQEIAEADVVIAYVGTRGSDSNEGRDRSSIELPRNQALLISDTLQANPNTIVYIQSCSQVDIESFKNEAPAILWCAPNGQQQGKAFASILLGDVNPSGRLSFTWYQDIDDLAWCTDMNDPAYEKNYQIRSDTADSSEGIKGRTYQYFTGDISYPFGYGLSYTDFEYSNMTIDKTSGTPDDTVKVTVDVTNAGAVPGKEVAQLYVVNPNADRVDRPAKQLRGFVKTDVLQPGETQSVTFEVPMEEIYYWDEAAGRRAYDEGTYQFQVASSSADADVKDSREFAMSGQLTPELNVVTATPDAYIFDLEDGTAESKIDVTACKNDESFYEDLSALTVTYSSSRPEVVSVTDDGQLTAHASGTATITVEVSDGKATKSADFPVVVRDTSELTDIQITIDGELLDGFNADTHTYTVAAESGQIPQVDAAAASENVQISVTQAEAVPGDATVTVTSGARRIVYTIHVTCVVEQFDFTAMENKEDLLSDGWSVLSEEDAESWRVDPGQGVVITAQQGDIIQNQSGLKNLIGRDLPEGYENWTLEVQMDLSEQPTESFEQGAIMVYQDDDHYLKLSCEPSGAYTTCCKMLWEENGSFSTNSEQAFEGTNVYFRLSKEGDTYTGWMSMDGKSYVSLGSHTIALTDPKIALFTTYGNPPSNPTTKLEVAYKYLTFTSDEVPFSGVTLNKDAMTLEKGASEQLTATVEPANAANKNVTWSSSDETVATVDENGLVTAVAEGSATITAATANGLSATCTVTVQE</sequence>
<dbReference type="Gene3D" id="2.60.40.10">
    <property type="entry name" value="Immunoglobulins"/>
    <property type="match status" value="1"/>
</dbReference>
<feature type="domain" description="BIG2" evidence="5">
    <location>
        <begin position="927"/>
        <end position="1006"/>
    </location>
</feature>
<dbReference type="PRINTS" id="PR00133">
    <property type="entry name" value="GLHYDRLASE3"/>
</dbReference>
<dbReference type="SUPFAM" id="SSF49373">
    <property type="entry name" value="Invasin/intimin cell-adhesion fragments"/>
    <property type="match status" value="2"/>
</dbReference>
<dbReference type="Pfam" id="PF14310">
    <property type="entry name" value="Fn3-like"/>
    <property type="match status" value="1"/>
</dbReference>
<gene>
    <name evidence="7" type="ORF">H9714_04565</name>
</gene>
<dbReference type="InterPro" id="IPR017853">
    <property type="entry name" value="GH"/>
</dbReference>
<dbReference type="GO" id="GO:0009044">
    <property type="term" value="F:xylan 1,4-beta-xylosidase activity"/>
    <property type="evidence" value="ECO:0007669"/>
    <property type="project" value="InterPro"/>
</dbReference>
<feature type="chain" id="PRO_5038712826" evidence="4">
    <location>
        <begin position="28"/>
        <end position="1382"/>
    </location>
</feature>
<dbReference type="InterPro" id="IPR002772">
    <property type="entry name" value="Glyco_hydro_3_C"/>
</dbReference>
<dbReference type="InterPro" id="IPR013783">
    <property type="entry name" value="Ig-like_fold"/>
</dbReference>
<feature type="domain" description="BIG2" evidence="5">
    <location>
        <begin position="1301"/>
        <end position="1378"/>
    </location>
</feature>
<dbReference type="InterPro" id="IPR026891">
    <property type="entry name" value="Fn3-like"/>
</dbReference>
<accession>A0A9D2MBW8</accession>
<keyword evidence="2 4" id="KW-0732">Signal</keyword>
<dbReference type="Gene3D" id="2.60.40.1080">
    <property type="match status" value="2"/>
</dbReference>
<dbReference type="PANTHER" id="PTHR42721:SF3">
    <property type="entry name" value="BETA-D-XYLOSIDASE 5-RELATED"/>
    <property type="match status" value="1"/>
</dbReference>
<dbReference type="InterPro" id="IPR003343">
    <property type="entry name" value="Big_2"/>
</dbReference>
<dbReference type="InterPro" id="IPR044993">
    <property type="entry name" value="BXL"/>
</dbReference>
<evidence type="ECO:0000256" key="2">
    <source>
        <dbReference type="ARBA" id="ARBA00022729"/>
    </source>
</evidence>
<dbReference type="Pfam" id="PF02368">
    <property type="entry name" value="Big_2"/>
    <property type="match status" value="2"/>
</dbReference>
<dbReference type="GO" id="GO:0031222">
    <property type="term" value="P:arabinan catabolic process"/>
    <property type="evidence" value="ECO:0007669"/>
    <property type="project" value="TreeGrafter"/>
</dbReference>
<dbReference type="Gene3D" id="2.60.120.200">
    <property type="match status" value="1"/>
</dbReference>